<reference evidence="2 3" key="1">
    <citation type="submission" date="2017-06" db="EMBL/GenBank/DDBJ databases">
        <title>A platform for efficient transgenesis in Macrostomum lignano, a flatworm model organism for stem cell research.</title>
        <authorList>
            <person name="Berezikov E."/>
        </authorList>
    </citation>
    <scope>NUCLEOTIDE SEQUENCE [LARGE SCALE GENOMIC DNA]</scope>
    <source>
        <strain evidence="2">DV1</strain>
        <tissue evidence="2">Whole organism</tissue>
    </source>
</reference>
<dbReference type="InterPro" id="IPR036322">
    <property type="entry name" value="WD40_repeat_dom_sf"/>
</dbReference>
<comment type="caution">
    <text evidence="2">The sequence shown here is derived from an EMBL/GenBank/DDBJ whole genome shotgun (WGS) entry which is preliminary data.</text>
</comment>
<dbReference type="AlphaFoldDB" id="A0A267DD38"/>
<evidence type="ECO:0000313" key="2">
    <source>
        <dbReference type="EMBL" id="PAA47056.1"/>
    </source>
</evidence>
<organism evidence="2 3">
    <name type="scientific">Macrostomum lignano</name>
    <dbReference type="NCBI Taxonomy" id="282301"/>
    <lineage>
        <taxon>Eukaryota</taxon>
        <taxon>Metazoa</taxon>
        <taxon>Spiralia</taxon>
        <taxon>Lophotrochozoa</taxon>
        <taxon>Platyhelminthes</taxon>
        <taxon>Rhabditophora</taxon>
        <taxon>Macrostomorpha</taxon>
        <taxon>Macrostomida</taxon>
        <taxon>Macrostomidae</taxon>
        <taxon>Macrostomum</taxon>
    </lineage>
</organism>
<dbReference type="InterPro" id="IPR050785">
    <property type="entry name" value="PAN2-PAN3_catalytic_subunit"/>
</dbReference>
<dbReference type="OrthoDB" id="16516at2759"/>
<dbReference type="GO" id="GO:0031251">
    <property type="term" value="C:PAN complex"/>
    <property type="evidence" value="ECO:0007669"/>
    <property type="project" value="TreeGrafter"/>
</dbReference>
<sequence>LSMYHQQSQQFFAPGTSTGAGISAVSGPMDAAPQFFSGQHSPSQSTGQLGNVPAIGEYFMYNWVVMDGTNQAVTGVHFDKYEDLLWCVNCGGHLTGYYGPQLSKYVSLHVQKDLRQVCAASPLAEAGVFTMAKSGVACYSKFGQRRWSYSCPGMTVDLAAMIHDPEAGRLTLGGRQDRVLQLDTGTGRLVKCVDMGPDGCEFLRHNGRFICAASAKGTVTLLDRGTGRKEHSLSTVTGQLADVAVQDSLLVTCGWSVRHDGNVIPDRLLQAFDLRVLRPVQPFCVQLDPHFVRFLPAMHDRLLVGNSLGEFQFLQLGQSMPSSPVYQLGVGATDIDISASSRCIAVGDGAGGVYLLSADTADVIGPRFNVSPLPTVFPDDPVYSPNPIALGNESFFFTSMPFGYPKESDASSAGSGYRCALTSDWAPRLCRSYERRVKLIDEAIISGASTTRGLAIARKPAGWGRTHFPYYSLTELSELVEQSAAKCQSLNNACDITSGSASIAEKVSTLEADVGKN</sequence>
<accession>A0A267DD38</accession>
<dbReference type="Proteomes" id="UP000215902">
    <property type="component" value="Unassembled WGS sequence"/>
</dbReference>
<keyword evidence="3" id="KW-1185">Reference proteome</keyword>
<dbReference type="InterPro" id="IPR015943">
    <property type="entry name" value="WD40/YVTN_repeat-like_dom_sf"/>
</dbReference>
<dbReference type="SUPFAM" id="SSF50978">
    <property type="entry name" value="WD40 repeat-like"/>
    <property type="match status" value="1"/>
</dbReference>
<proteinExistence type="predicted"/>
<dbReference type="STRING" id="282301.A0A267DD38"/>
<gene>
    <name evidence="2" type="ORF">BOX15_Mlig026565g3</name>
</gene>
<evidence type="ECO:0000259" key="1">
    <source>
        <dbReference type="Pfam" id="PF20770"/>
    </source>
</evidence>
<dbReference type="GO" id="GO:0000932">
    <property type="term" value="C:P-body"/>
    <property type="evidence" value="ECO:0007669"/>
    <property type="project" value="TreeGrafter"/>
</dbReference>
<name>A0A267DD38_9PLAT</name>
<dbReference type="EMBL" id="NIVC01004594">
    <property type="protein sequence ID" value="PAA47056.1"/>
    <property type="molecule type" value="Genomic_DNA"/>
</dbReference>
<dbReference type="PANTHER" id="PTHR15728:SF0">
    <property type="entry name" value="PAN2-PAN3 DEADENYLATION COMPLEX CATALYTIC SUBUNIT PAN2"/>
    <property type="match status" value="1"/>
</dbReference>
<protein>
    <recommendedName>
        <fullName evidence="1">PAN2-PAN3 deadenylation complex catalytic subunit PAN2 N-terminal domain-containing protein</fullName>
    </recommendedName>
</protein>
<dbReference type="PANTHER" id="PTHR15728">
    <property type="entry name" value="DEADENYLATION COMPLEX CATALYTIC SUBUNIT PAN2"/>
    <property type="match status" value="1"/>
</dbReference>
<dbReference type="GO" id="GO:0000289">
    <property type="term" value="P:nuclear-transcribed mRNA poly(A) tail shortening"/>
    <property type="evidence" value="ECO:0007669"/>
    <property type="project" value="TreeGrafter"/>
</dbReference>
<feature type="domain" description="PAN2-PAN3 deadenylation complex catalytic subunit PAN2 N-terminal" evidence="1">
    <location>
        <begin position="71"/>
        <end position="355"/>
    </location>
</feature>
<dbReference type="Pfam" id="PF20770">
    <property type="entry name" value="PAN2_N"/>
    <property type="match status" value="1"/>
</dbReference>
<dbReference type="GO" id="GO:0004535">
    <property type="term" value="F:poly(A)-specific ribonuclease activity"/>
    <property type="evidence" value="ECO:0007669"/>
    <property type="project" value="TreeGrafter"/>
</dbReference>
<dbReference type="Gene3D" id="2.130.10.10">
    <property type="entry name" value="YVTN repeat-like/Quinoprotein amine dehydrogenase"/>
    <property type="match status" value="1"/>
</dbReference>
<evidence type="ECO:0000313" key="3">
    <source>
        <dbReference type="Proteomes" id="UP000215902"/>
    </source>
</evidence>
<dbReference type="InterPro" id="IPR048841">
    <property type="entry name" value="PAN2_N"/>
</dbReference>
<feature type="non-terminal residue" evidence="2">
    <location>
        <position position="1"/>
    </location>
</feature>